<dbReference type="SUPFAM" id="SSF50729">
    <property type="entry name" value="PH domain-like"/>
    <property type="match status" value="1"/>
</dbReference>
<comment type="caution">
    <text evidence="1">The sequence shown here is derived from an EMBL/GenBank/DDBJ whole genome shotgun (WGS) entry which is preliminary data.</text>
</comment>
<accession>A0AB34ITL2</accession>
<name>A0AB34ITL2_PRYPA</name>
<dbReference type="CDD" id="cd13214">
    <property type="entry name" value="PH-GRAM_WBP2"/>
    <property type="match status" value="1"/>
</dbReference>
<keyword evidence="2" id="KW-1185">Reference proteome</keyword>
<dbReference type="AlphaFoldDB" id="A0AB34ITL2"/>
<dbReference type="InterPro" id="IPR044852">
    <property type="entry name" value="WBP2-like"/>
</dbReference>
<dbReference type="PANTHER" id="PTHR31606">
    <property type="entry name" value="WW DOMAIN BINDING PROTEIN 2, ISOFORM E"/>
    <property type="match status" value="1"/>
</dbReference>
<dbReference type="EMBL" id="JBGBPQ010000019">
    <property type="protein sequence ID" value="KAL1504857.1"/>
    <property type="molecule type" value="Genomic_DNA"/>
</dbReference>
<dbReference type="Proteomes" id="UP001515480">
    <property type="component" value="Unassembled WGS sequence"/>
</dbReference>
<gene>
    <name evidence="1" type="ORF">AB1Y20_008627</name>
</gene>
<dbReference type="GO" id="GO:0003713">
    <property type="term" value="F:transcription coactivator activity"/>
    <property type="evidence" value="ECO:0007669"/>
    <property type="project" value="InterPro"/>
</dbReference>
<organism evidence="1 2">
    <name type="scientific">Prymnesium parvum</name>
    <name type="common">Toxic golden alga</name>
    <dbReference type="NCBI Taxonomy" id="97485"/>
    <lineage>
        <taxon>Eukaryota</taxon>
        <taxon>Haptista</taxon>
        <taxon>Haptophyta</taxon>
        <taxon>Prymnesiophyceae</taxon>
        <taxon>Prymnesiales</taxon>
        <taxon>Prymnesiaceae</taxon>
        <taxon>Prymnesium</taxon>
    </lineage>
</organism>
<sequence>MQNPALVAPGQQPLPMNGEIFVLSRSGIGFSAKSGRHKFEGKGDLYLSTLRLVFVSKGHGDLQGFDLPLATLVNESFNQPIFGANNLSGESPPLEGTGLQDIIKWVLYFNNGGVGTFLPLFFRLLSEMRNRMAQSEPTNAFTSVEAQQIIQAAYVDPNDPSKLYVSQPTQS</sequence>
<evidence type="ECO:0000313" key="1">
    <source>
        <dbReference type="EMBL" id="KAL1504857.1"/>
    </source>
</evidence>
<reference evidence="1 2" key="1">
    <citation type="journal article" date="2024" name="Science">
        <title>Giant polyketide synthase enzymes in the biosynthesis of giant marine polyether toxins.</title>
        <authorList>
            <person name="Fallon T.R."/>
            <person name="Shende V.V."/>
            <person name="Wierzbicki I.H."/>
            <person name="Pendleton A.L."/>
            <person name="Watervoot N.F."/>
            <person name="Auber R.P."/>
            <person name="Gonzalez D.J."/>
            <person name="Wisecaver J.H."/>
            <person name="Moore B.S."/>
        </authorList>
    </citation>
    <scope>NUCLEOTIDE SEQUENCE [LARGE SCALE GENOMIC DNA]</scope>
    <source>
        <strain evidence="1 2">12B1</strain>
    </source>
</reference>
<dbReference type="GO" id="GO:0031490">
    <property type="term" value="F:chromatin DNA binding"/>
    <property type="evidence" value="ECO:0007669"/>
    <property type="project" value="TreeGrafter"/>
</dbReference>
<protein>
    <submittedName>
        <fullName evidence="1">Uncharacterized protein</fullName>
    </submittedName>
</protein>
<proteinExistence type="predicted"/>
<evidence type="ECO:0000313" key="2">
    <source>
        <dbReference type="Proteomes" id="UP001515480"/>
    </source>
</evidence>
<dbReference type="PANTHER" id="PTHR31606:SF1">
    <property type="entry name" value="WW DOMAIN BINDING PROTEIN 2, ISOFORM E"/>
    <property type="match status" value="1"/>
</dbReference>
<dbReference type="GO" id="GO:0005634">
    <property type="term" value="C:nucleus"/>
    <property type="evidence" value="ECO:0007669"/>
    <property type="project" value="TreeGrafter"/>
</dbReference>